<feature type="region of interest" description="Disordered" evidence="1">
    <location>
        <begin position="106"/>
        <end position="125"/>
    </location>
</feature>
<gene>
    <name evidence="3" type="ORF">VKT23_008526</name>
</gene>
<dbReference type="Pfam" id="PF08881">
    <property type="entry name" value="CVNH"/>
    <property type="match status" value="1"/>
</dbReference>
<evidence type="ECO:0000313" key="3">
    <source>
        <dbReference type="EMBL" id="KAK7461348.1"/>
    </source>
</evidence>
<accession>A0ABR1JGN2</accession>
<dbReference type="Proteomes" id="UP001498398">
    <property type="component" value="Unassembled WGS sequence"/>
</dbReference>
<dbReference type="EMBL" id="JBANRG010000013">
    <property type="protein sequence ID" value="KAK7461348.1"/>
    <property type="molecule type" value="Genomic_DNA"/>
</dbReference>
<keyword evidence="4" id="KW-1185">Reference proteome</keyword>
<dbReference type="Gene3D" id="2.30.60.10">
    <property type="entry name" value="Cyanovirin-N"/>
    <property type="match status" value="1"/>
</dbReference>
<proteinExistence type="predicted"/>
<evidence type="ECO:0000256" key="1">
    <source>
        <dbReference type="SAM" id="MobiDB-lite"/>
    </source>
</evidence>
<evidence type="ECO:0000259" key="2">
    <source>
        <dbReference type="Pfam" id="PF08881"/>
    </source>
</evidence>
<feature type="domain" description="Cyanovirin-N" evidence="2">
    <location>
        <begin position="21"/>
        <end position="93"/>
    </location>
</feature>
<dbReference type="SUPFAM" id="SSF51322">
    <property type="entry name" value="Cyanovirin-N"/>
    <property type="match status" value="2"/>
</dbReference>
<dbReference type="InterPro" id="IPR036673">
    <property type="entry name" value="Cyanovirin-N_sf"/>
</dbReference>
<feature type="compositionally biased region" description="Low complexity" evidence="1">
    <location>
        <begin position="459"/>
        <end position="474"/>
    </location>
</feature>
<evidence type="ECO:0000313" key="4">
    <source>
        <dbReference type="Proteomes" id="UP001498398"/>
    </source>
</evidence>
<dbReference type="InterPro" id="IPR011058">
    <property type="entry name" value="Cyanovirin-N"/>
</dbReference>
<sequence length="488" mass="54521">MPFSTEYLNPQLIEQHLSVEYNNDGQKVTPSINLDKYLGNVDGKLQWGGSGFYSTARNTSLSGHILRTELKQGNKWVPATVDLSSHFHVSNGKWKYSDADLQMVESPLTGRSDGSPPPPYTRSSTSFREWRKSQSFSKSVSHASSFFQYKVNHEKLSLHGSVLTYASSEIQLDDYIGIINGRLIWGSRGFYGVCGGRVSLNTYTLIVEFENQKLELDLTRYLQFHGEKMTLKVTGPNPELSRLLSEARWLKFKLISEPDVSEASIQSSAFQAAIQGLEETSREVVAEMTHELVEIGSKEILESVTDQVKTDMTRTVADKISEEVEKTLEKQIELAFAMAKKTVTETCKVMVRQAAEQVTVTKKDTVIGPMSETIAEQCRKTIATTIEEATESARTDFQERVTVLLENEMVWASVRRSQTRAAILEMMMEAEGGDMHLFGGHHTGNGKIKEIEQGGMQLSSGHRTISRTSSSTKSQEIRQTSGLQMESS</sequence>
<protein>
    <recommendedName>
        <fullName evidence="2">Cyanovirin-N domain-containing protein</fullName>
    </recommendedName>
</protein>
<feature type="region of interest" description="Disordered" evidence="1">
    <location>
        <begin position="457"/>
        <end position="488"/>
    </location>
</feature>
<comment type="caution">
    <text evidence="3">The sequence shown here is derived from an EMBL/GenBank/DDBJ whole genome shotgun (WGS) entry which is preliminary data.</text>
</comment>
<feature type="compositionally biased region" description="Polar residues" evidence="1">
    <location>
        <begin position="477"/>
        <end position="488"/>
    </location>
</feature>
<name>A0ABR1JGN2_9AGAR</name>
<organism evidence="3 4">
    <name type="scientific">Marasmiellus scandens</name>
    <dbReference type="NCBI Taxonomy" id="2682957"/>
    <lineage>
        <taxon>Eukaryota</taxon>
        <taxon>Fungi</taxon>
        <taxon>Dikarya</taxon>
        <taxon>Basidiomycota</taxon>
        <taxon>Agaricomycotina</taxon>
        <taxon>Agaricomycetes</taxon>
        <taxon>Agaricomycetidae</taxon>
        <taxon>Agaricales</taxon>
        <taxon>Marasmiineae</taxon>
        <taxon>Omphalotaceae</taxon>
        <taxon>Marasmiellus</taxon>
    </lineage>
</organism>
<reference evidence="3 4" key="1">
    <citation type="submission" date="2024-01" db="EMBL/GenBank/DDBJ databases">
        <title>A draft genome for the cacao thread blight pathogen Marasmiellus scandens.</title>
        <authorList>
            <person name="Baruah I.K."/>
            <person name="Leung J."/>
            <person name="Bukari Y."/>
            <person name="Amoako-Attah I."/>
            <person name="Meinhardt L.W."/>
            <person name="Bailey B.A."/>
            <person name="Cohen S.P."/>
        </authorList>
    </citation>
    <scope>NUCLEOTIDE SEQUENCE [LARGE SCALE GENOMIC DNA]</scope>
    <source>
        <strain evidence="3 4">GH-19</strain>
    </source>
</reference>